<dbReference type="PROSITE" id="PS00330">
    <property type="entry name" value="HEMOLYSIN_CALCIUM"/>
    <property type="match status" value="1"/>
</dbReference>
<comment type="subcellular location">
    <subcellularLocation>
        <location evidence="1">Secreted</location>
    </subcellularLocation>
</comment>
<feature type="region of interest" description="Disordered" evidence="3">
    <location>
        <begin position="450"/>
        <end position="479"/>
    </location>
</feature>
<dbReference type="PANTHER" id="PTHR38340">
    <property type="entry name" value="S-LAYER PROTEIN"/>
    <property type="match status" value="1"/>
</dbReference>
<keyword evidence="5" id="KW-1185">Reference proteome</keyword>
<gene>
    <name evidence="4" type="ORF">E1832_00745</name>
</gene>
<evidence type="ECO:0000313" key="5">
    <source>
        <dbReference type="Proteomes" id="UP000295301"/>
    </source>
</evidence>
<sequence>MPTLSGTELDDKLTHPKLTIDMHIGTRSEEYSDGYPKTKVHISFASFTPPTVEGKAGNDTITAGLGGATLNGGDGFDTLIFDLTPDRTLTGPGVGSATSGKLYTYTYRSAGVTVDLAAGTASFSGYNSYDIWYYDSFWSDHRQKFPMGKLPSSWKISGFEEVRGTAYADTLLGSDTTAGFERFVPGGTPRYIGMLGSIAGDPTPLEITDTVDGRGGTDILDLKALDYDSLVIDLAAGTGRGSYVFSALGETHTYVDNYVLNNLEVVEGSKADDVIKGDDGNNIIDGYAGADTLNGRGGTDLLDFVWSAYAPFADAGVSVDMKAGTAVDPTGATDSFRNFENVRGTARGDTIKGDNAANRLMGLAGNDVLIGRGGADTLEGAEGDDRVKGGGGDDELFGATGDDRLNGGAGNDVITAGSGDDVINGGRGGGIICISSLMVRMSASRWTSAKAPQRMRMAAPTVSRRSRFSGGPTRPTPWWAAHPATRFMATAAMTPSTAEREQICCSAAPGTTPSAAARAMTGSREAPVSIP</sequence>
<name>A0A4R5VH22_9RHOB</name>
<dbReference type="Proteomes" id="UP000295301">
    <property type="component" value="Unassembled WGS sequence"/>
</dbReference>
<dbReference type="Gene3D" id="2.150.10.10">
    <property type="entry name" value="Serralysin-like metalloprotease, C-terminal"/>
    <property type="match status" value="4"/>
</dbReference>
<dbReference type="Pfam" id="PF00353">
    <property type="entry name" value="HemolysinCabind"/>
    <property type="match status" value="4"/>
</dbReference>
<reference evidence="4 5" key="1">
    <citation type="submission" date="2019-03" db="EMBL/GenBank/DDBJ databases">
        <title>Ruegeria lutea sp. nov., a novel strain, isolated from marine sediment, the Masan Bay, South Korea.</title>
        <authorList>
            <person name="Kim J."/>
            <person name="Kim D.-Y."/>
            <person name="Lee S.-S."/>
        </authorList>
    </citation>
    <scope>NUCLEOTIDE SEQUENCE [LARGE SCALE GENOMIC DNA]</scope>
    <source>
        <strain evidence="4 5">318-1</strain>
    </source>
</reference>
<dbReference type="InterPro" id="IPR050557">
    <property type="entry name" value="RTX_toxin/Mannuronan_C5-epim"/>
</dbReference>
<dbReference type="OrthoDB" id="7355596at2"/>
<evidence type="ECO:0000256" key="1">
    <source>
        <dbReference type="ARBA" id="ARBA00004613"/>
    </source>
</evidence>
<keyword evidence="2" id="KW-0964">Secreted</keyword>
<dbReference type="PRINTS" id="PR00313">
    <property type="entry name" value="CABNDNGRPT"/>
</dbReference>
<dbReference type="EMBL" id="SMUV01000028">
    <property type="protein sequence ID" value="TDK53341.1"/>
    <property type="molecule type" value="Genomic_DNA"/>
</dbReference>
<evidence type="ECO:0000256" key="2">
    <source>
        <dbReference type="ARBA" id="ARBA00022525"/>
    </source>
</evidence>
<protein>
    <submittedName>
        <fullName evidence="4">Calcium-binding protein</fullName>
    </submittedName>
</protein>
<dbReference type="AlphaFoldDB" id="A0A4R5VH22"/>
<evidence type="ECO:0000313" key="4">
    <source>
        <dbReference type="EMBL" id="TDK53341.1"/>
    </source>
</evidence>
<dbReference type="GO" id="GO:0005576">
    <property type="term" value="C:extracellular region"/>
    <property type="evidence" value="ECO:0007669"/>
    <property type="project" value="UniProtKB-SubCell"/>
</dbReference>
<dbReference type="InterPro" id="IPR001343">
    <property type="entry name" value="Hemolysn_Ca-bd"/>
</dbReference>
<dbReference type="InterPro" id="IPR011049">
    <property type="entry name" value="Serralysin-like_metalloprot_C"/>
</dbReference>
<accession>A0A4R5VH22</accession>
<dbReference type="PANTHER" id="PTHR38340:SF1">
    <property type="entry name" value="S-LAYER PROTEIN"/>
    <property type="match status" value="1"/>
</dbReference>
<dbReference type="GO" id="GO:0005509">
    <property type="term" value="F:calcium ion binding"/>
    <property type="evidence" value="ECO:0007669"/>
    <property type="project" value="InterPro"/>
</dbReference>
<dbReference type="SUPFAM" id="SSF51120">
    <property type="entry name" value="beta-Roll"/>
    <property type="match status" value="3"/>
</dbReference>
<organism evidence="4 5">
    <name type="scientific">Antarcticimicrobium luteum</name>
    <dbReference type="NCBI Taxonomy" id="2547397"/>
    <lineage>
        <taxon>Bacteria</taxon>
        <taxon>Pseudomonadati</taxon>
        <taxon>Pseudomonadota</taxon>
        <taxon>Alphaproteobacteria</taxon>
        <taxon>Rhodobacterales</taxon>
        <taxon>Paracoccaceae</taxon>
        <taxon>Antarcticimicrobium</taxon>
    </lineage>
</organism>
<dbReference type="InterPro" id="IPR018511">
    <property type="entry name" value="Hemolysin-typ_Ca-bd_CS"/>
</dbReference>
<proteinExistence type="predicted"/>
<comment type="caution">
    <text evidence="4">The sequence shown here is derived from an EMBL/GenBank/DDBJ whole genome shotgun (WGS) entry which is preliminary data.</text>
</comment>
<evidence type="ECO:0000256" key="3">
    <source>
        <dbReference type="SAM" id="MobiDB-lite"/>
    </source>
</evidence>